<evidence type="ECO:0000313" key="2">
    <source>
        <dbReference type="Proteomes" id="UP000326582"/>
    </source>
</evidence>
<keyword evidence="2" id="KW-1185">Reference proteome</keyword>
<gene>
    <name evidence="1" type="ORF">EJF14_40305</name>
</gene>
<dbReference type="EMBL" id="CP038487">
    <property type="protein sequence ID" value="QFZ28272.1"/>
    <property type="molecule type" value="Genomic_DNA"/>
</dbReference>
<organism evidence="1 2">
    <name type="scientific">Clavispora lusitaniae</name>
    <name type="common">Candida lusitaniae</name>
    <dbReference type="NCBI Taxonomy" id="36911"/>
    <lineage>
        <taxon>Eukaryota</taxon>
        <taxon>Fungi</taxon>
        <taxon>Dikarya</taxon>
        <taxon>Ascomycota</taxon>
        <taxon>Saccharomycotina</taxon>
        <taxon>Pichiomycetes</taxon>
        <taxon>Metschnikowiaceae</taxon>
        <taxon>Clavispora</taxon>
    </lineage>
</organism>
<reference evidence="2" key="1">
    <citation type="journal article" date="2019" name="MBio">
        <title>Comparative genomics for the elucidation of multidrug resistance (MDR) in Candida lusitaniae.</title>
        <authorList>
            <person name="Kannan A."/>
            <person name="Asner S.A."/>
            <person name="Trachsel E."/>
            <person name="Kelly S."/>
            <person name="Parker J."/>
            <person name="Sanglard D."/>
        </authorList>
    </citation>
    <scope>NUCLEOTIDE SEQUENCE [LARGE SCALE GENOMIC DNA]</scope>
    <source>
        <strain evidence="2">P1</strain>
    </source>
</reference>
<protein>
    <submittedName>
        <fullName evidence="1">Exopolyphosphatase</fullName>
    </submittedName>
</protein>
<sequence>MRNGDTHQNYMSLKSFLQRLRSAVKPCNVSNVIRLVTGNQSADMDSVVSAISYSFLHSQKFPNEQPFLPMVNIAREEMKLRRDIMLLLKSHSITEDDLFFLDDVSKLAESGSTKFEVVLVDHCNIQGELLHALHEQNRIQVTGIIDHHADEEVFKDANPRLIQPNGSCTCLVFNYWYEQLGGQVPLECVSLLLGPLLIDTSNMTQKVEQGDVEAFSRYEKLLQSSSVPLETTLAVAGTNSLTSFYSVLKGAKKDLEGFSFYDILRKDYKQFVFTSVSGVRVAIGFSSIGKGMSWLTKKYPAQEISSSLDQMLANFHLDAMIMTTSFTKKETNEHLREFSYYSSKPELKDLAKYATGLDLNQNIYNSEIVSVAAEEINKNNLFQVFNQGNVNATRKQVVPIVKSIIEEGKLI</sequence>
<proteinExistence type="predicted"/>
<name>A0ACD0WLB7_CLALS</name>
<accession>A0ACD0WLB7</accession>
<dbReference type="Proteomes" id="UP000326582">
    <property type="component" value="Chromosome 4"/>
</dbReference>
<evidence type="ECO:0000313" key="1">
    <source>
        <dbReference type="EMBL" id="QFZ28272.1"/>
    </source>
</evidence>